<dbReference type="GO" id="GO:0006004">
    <property type="term" value="P:fucose metabolic process"/>
    <property type="evidence" value="ECO:0007669"/>
    <property type="project" value="UniProtKB-KW"/>
</dbReference>
<keyword evidence="5" id="KW-0119">Carbohydrate metabolism</keyword>
<keyword evidence="4" id="KW-0294">Fucose metabolism</keyword>
<name>A0A314YPH7_PRUYE</name>
<proteinExistence type="inferred from homology"/>
<evidence type="ECO:0000256" key="6">
    <source>
        <dbReference type="ARBA" id="ARBA00030350"/>
    </source>
</evidence>
<keyword evidence="8" id="KW-1185">Reference proteome</keyword>
<dbReference type="OrthoDB" id="1714265at2759"/>
<keyword evidence="2" id="KW-0328">Glycosyltransferase</keyword>
<evidence type="ECO:0000313" key="7">
    <source>
        <dbReference type="EMBL" id="PQQ08257.1"/>
    </source>
</evidence>
<evidence type="ECO:0000313" key="8">
    <source>
        <dbReference type="Proteomes" id="UP000250321"/>
    </source>
</evidence>
<dbReference type="AlphaFoldDB" id="A0A314YPH7"/>
<dbReference type="STRING" id="2094558.A0A314YPH7"/>
<evidence type="ECO:0000256" key="2">
    <source>
        <dbReference type="ARBA" id="ARBA00022676"/>
    </source>
</evidence>
<sequence length="205" mass="22864">MVKGVVRRGKKILAHTLLPTTDTLRHLHSSLRNDGVSQLILMVPYLNSGPSPSPFSSSSSSSFFFFFHLRQCCNAADNFATADVKAYLLTATSGGLNQQRRGVSFLIELELHINPVESHLSFLPFEINDAVVAAYILNATLVVPKLDQKSLWKDSSKFDEIFDVDWFISSLSKDVEIIKQLPTKGGKPMSPYTMHVPRKCNAKCY</sequence>
<dbReference type="InterPro" id="IPR019378">
    <property type="entry name" value="GDP-Fuc_O-FucTrfase"/>
</dbReference>
<evidence type="ECO:0000256" key="5">
    <source>
        <dbReference type="ARBA" id="ARBA00023277"/>
    </source>
</evidence>
<protein>
    <recommendedName>
        <fullName evidence="6">O-fucosyltransferase family protein</fullName>
    </recommendedName>
</protein>
<evidence type="ECO:0000256" key="3">
    <source>
        <dbReference type="ARBA" id="ARBA00022679"/>
    </source>
</evidence>
<dbReference type="Pfam" id="PF10250">
    <property type="entry name" value="O-FucT"/>
    <property type="match status" value="1"/>
</dbReference>
<dbReference type="PANTHER" id="PTHR31818:SF1">
    <property type="entry name" value="O-FUCOSYLTRANSFERASE 16"/>
    <property type="match status" value="1"/>
</dbReference>
<keyword evidence="3" id="KW-0808">Transferase</keyword>
<dbReference type="EMBL" id="PJQY01000748">
    <property type="protein sequence ID" value="PQQ08257.1"/>
    <property type="molecule type" value="Genomic_DNA"/>
</dbReference>
<dbReference type="PANTHER" id="PTHR31818">
    <property type="entry name" value="O-FUCOSYLTRANSFERASE 16"/>
    <property type="match status" value="1"/>
</dbReference>
<reference evidence="7 8" key="1">
    <citation type="submission" date="2018-02" db="EMBL/GenBank/DDBJ databases">
        <title>Draft genome of wild Prunus yedoensis var. nudiflora.</title>
        <authorList>
            <person name="Baek S."/>
            <person name="Kim J.-H."/>
            <person name="Choi K."/>
            <person name="Kim G.-B."/>
            <person name="Cho A."/>
            <person name="Jang H."/>
            <person name="Shin C.-H."/>
            <person name="Yu H.-J."/>
            <person name="Mun J.-H."/>
        </authorList>
    </citation>
    <scope>NUCLEOTIDE SEQUENCE [LARGE SCALE GENOMIC DNA]</scope>
    <source>
        <strain evidence="8">cv. Jeju island</strain>
        <tissue evidence="7">Leaf</tissue>
    </source>
</reference>
<gene>
    <name evidence="7" type="ORF">Pyn_18573</name>
</gene>
<comment type="similarity">
    <text evidence="1">Belongs to the glycosyltransferase GT106 family.</text>
</comment>
<accession>A0A314YPH7</accession>
<comment type="caution">
    <text evidence="7">The sequence shown here is derived from an EMBL/GenBank/DDBJ whole genome shotgun (WGS) entry which is preliminary data.</text>
</comment>
<dbReference type="Proteomes" id="UP000250321">
    <property type="component" value="Unassembled WGS sequence"/>
</dbReference>
<organism evidence="7 8">
    <name type="scientific">Prunus yedoensis var. nudiflora</name>
    <dbReference type="NCBI Taxonomy" id="2094558"/>
    <lineage>
        <taxon>Eukaryota</taxon>
        <taxon>Viridiplantae</taxon>
        <taxon>Streptophyta</taxon>
        <taxon>Embryophyta</taxon>
        <taxon>Tracheophyta</taxon>
        <taxon>Spermatophyta</taxon>
        <taxon>Magnoliopsida</taxon>
        <taxon>eudicotyledons</taxon>
        <taxon>Gunneridae</taxon>
        <taxon>Pentapetalae</taxon>
        <taxon>rosids</taxon>
        <taxon>fabids</taxon>
        <taxon>Rosales</taxon>
        <taxon>Rosaceae</taxon>
        <taxon>Amygdaloideae</taxon>
        <taxon>Amygdaleae</taxon>
        <taxon>Prunus</taxon>
    </lineage>
</organism>
<evidence type="ECO:0000256" key="4">
    <source>
        <dbReference type="ARBA" id="ARBA00023253"/>
    </source>
</evidence>
<evidence type="ECO:0000256" key="1">
    <source>
        <dbReference type="ARBA" id="ARBA00007737"/>
    </source>
</evidence>
<dbReference type="GO" id="GO:0016757">
    <property type="term" value="F:glycosyltransferase activity"/>
    <property type="evidence" value="ECO:0007669"/>
    <property type="project" value="UniProtKB-KW"/>
</dbReference>